<evidence type="ECO:0000256" key="1">
    <source>
        <dbReference type="ARBA" id="ARBA00022734"/>
    </source>
</evidence>
<evidence type="ECO:0000259" key="2">
    <source>
        <dbReference type="PROSITE" id="PS51752"/>
    </source>
</evidence>
<feature type="domain" description="Jacalin-type lectin" evidence="2">
    <location>
        <begin position="19"/>
        <end position="165"/>
    </location>
</feature>
<protein>
    <recommendedName>
        <fullName evidence="2">Jacalin-type lectin domain-containing protein</fullName>
    </recommendedName>
</protein>
<dbReference type="PANTHER" id="PTHR46506">
    <property type="entry name" value="OS05G0143600 PROTEIN"/>
    <property type="match status" value="1"/>
</dbReference>
<organism evidence="3 4">
    <name type="scientific">Eragrostis curvula</name>
    <name type="common">weeping love grass</name>
    <dbReference type="NCBI Taxonomy" id="38414"/>
    <lineage>
        <taxon>Eukaryota</taxon>
        <taxon>Viridiplantae</taxon>
        <taxon>Streptophyta</taxon>
        <taxon>Embryophyta</taxon>
        <taxon>Tracheophyta</taxon>
        <taxon>Spermatophyta</taxon>
        <taxon>Magnoliopsida</taxon>
        <taxon>Liliopsida</taxon>
        <taxon>Poales</taxon>
        <taxon>Poaceae</taxon>
        <taxon>PACMAD clade</taxon>
        <taxon>Chloridoideae</taxon>
        <taxon>Eragrostideae</taxon>
        <taxon>Eragrostidinae</taxon>
        <taxon>Eragrostis</taxon>
    </lineage>
</organism>
<dbReference type="OrthoDB" id="654502at2759"/>
<dbReference type="Gramene" id="TVU06325">
    <property type="protein sequence ID" value="TVU06325"/>
    <property type="gene ID" value="EJB05_49534"/>
</dbReference>
<dbReference type="Pfam" id="PF01419">
    <property type="entry name" value="Jacalin"/>
    <property type="match status" value="1"/>
</dbReference>
<dbReference type="Gene3D" id="2.100.10.30">
    <property type="entry name" value="Jacalin-like lectin domain"/>
    <property type="match status" value="1"/>
</dbReference>
<dbReference type="PROSITE" id="PS51752">
    <property type="entry name" value="JACALIN_LECTIN"/>
    <property type="match status" value="1"/>
</dbReference>
<dbReference type="SMART" id="SM00915">
    <property type="entry name" value="Jacalin"/>
    <property type="match status" value="1"/>
</dbReference>
<proteinExistence type="predicted"/>
<dbReference type="SUPFAM" id="SSF51101">
    <property type="entry name" value="Mannose-binding lectins"/>
    <property type="match status" value="1"/>
</dbReference>
<dbReference type="EMBL" id="RWGY01000051">
    <property type="protein sequence ID" value="TVU06325.1"/>
    <property type="molecule type" value="Genomic_DNA"/>
</dbReference>
<comment type="caution">
    <text evidence="3">The sequence shown here is derived from an EMBL/GenBank/DDBJ whole genome shotgun (WGS) entry which is preliminary data.</text>
</comment>
<dbReference type="Proteomes" id="UP000324897">
    <property type="component" value="Unassembled WGS sequence"/>
</dbReference>
<dbReference type="AlphaFoldDB" id="A0A5J9T4M7"/>
<dbReference type="GO" id="GO:0030246">
    <property type="term" value="F:carbohydrate binding"/>
    <property type="evidence" value="ECO:0007669"/>
    <property type="project" value="UniProtKB-KW"/>
</dbReference>
<dbReference type="InterPro" id="IPR001229">
    <property type="entry name" value="Jacalin-like_lectin_dom"/>
</dbReference>
<keyword evidence="4" id="KW-1185">Reference proteome</keyword>
<dbReference type="InterPro" id="IPR036404">
    <property type="entry name" value="Jacalin-like_lectin_dom_sf"/>
</dbReference>
<gene>
    <name evidence="3" type="ORF">EJB05_49534</name>
</gene>
<evidence type="ECO:0000313" key="4">
    <source>
        <dbReference type="Proteomes" id="UP000324897"/>
    </source>
</evidence>
<keyword evidence="1" id="KW-0430">Lectin</keyword>
<evidence type="ECO:0000313" key="3">
    <source>
        <dbReference type="EMBL" id="TVU06325.1"/>
    </source>
</evidence>
<name>A0A5J9T4M7_9POAL</name>
<sequence>MISSDTPVPIFLKMDARSVVKIGPWGGTGGTPRDIRVCSKARYLETITVRSTDSYGGRINGFFFVYNDYRGQSIPVGFWGSNTKGYEDTITMGSGELVNYMSGTADETGVRSLTFGTNKGVQRTYGYQQLGTPFSVPLQQEGGEVLGFFGRADACLVALGAYVAVGNAWS</sequence>
<accession>A0A5J9T4M7</accession>
<reference evidence="3 4" key="1">
    <citation type="journal article" date="2019" name="Sci. Rep.">
        <title>A high-quality genome of Eragrostis curvula grass provides insights into Poaceae evolution and supports new strategies to enhance forage quality.</title>
        <authorList>
            <person name="Carballo J."/>
            <person name="Santos B.A.C.M."/>
            <person name="Zappacosta D."/>
            <person name="Garbus I."/>
            <person name="Selva J.P."/>
            <person name="Gallo C.A."/>
            <person name="Diaz A."/>
            <person name="Albertini E."/>
            <person name="Caccamo M."/>
            <person name="Echenique V."/>
        </authorList>
    </citation>
    <scope>NUCLEOTIDE SEQUENCE [LARGE SCALE GENOMIC DNA]</scope>
    <source>
        <strain evidence="4">cv. Victoria</strain>
        <tissue evidence="3">Leaf</tissue>
    </source>
</reference>